<name>A0A9W7DTX3_9STRA</name>
<keyword evidence="5" id="KW-1185">Reference proteome</keyword>
<evidence type="ECO:0000259" key="3">
    <source>
        <dbReference type="Pfam" id="PF02582"/>
    </source>
</evidence>
<dbReference type="AlphaFoldDB" id="A0A9W7DTX3"/>
<comment type="similarity">
    <text evidence="1">Belongs to the RMD1/sif2 family.</text>
</comment>
<dbReference type="Proteomes" id="UP001165082">
    <property type="component" value="Unassembled WGS sequence"/>
</dbReference>
<dbReference type="GO" id="GO:0005739">
    <property type="term" value="C:mitochondrion"/>
    <property type="evidence" value="ECO:0007669"/>
    <property type="project" value="UniProtKB-ARBA"/>
</dbReference>
<sequence length="288" mass="32020">MSDGRSTSAPPPAAGSGSSVSDPDLNFRRNSSSRGVKSVHPLPPPSATTRYLCVFKYGAVVFINVPAKTQTQLLNKIKAHCKYPIPAGFEHVDGYKVVVDSGITDMEAVISEGGEHLTVRNLDLNSVSVISTVMGQTVALDYYYVVVDNMLSSFEDLNSTVEKTGTFSAMEKERLFKIVAENNSIFIGMVSKLGLLERSDTAWNHSSYVGAWEGMREEFELKERFENLEFKLNLIQHNTRFFIEILHNQKSDKLEWIIIVLIGFESVLMIMDMSGVGEKVFGFLNVAM</sequence>
<evidence type="ECO:0000313" key="4">
    <source>
        <dbReference type="EMBL" id="GMH50593.1"/>
    </source>
</evidence>
<protein>
    <recommendedName>
        <fullName evidence="3">DUF155 domain-containing protein</fullName>
    </recommendedName>
</protein>
<dbReference type="EMBL" id="BRXZ01004528">
    <property type="protein sequence ID" value="GMH50593.1"/>
    <property type="molecule type" value="Genomic_DNA"/>
</dbReference>
<dbReference type="PANTHER" id="PTHR16255:SF6">
    <property type="entry name" value="PROTEIN RETARDED ROOT GROWTH-LIKE"/>
    <property type="match status" value="1"/>
</dbReference>
<feature type="compositionally biased region" description="Low complexity" evidence="2">
    <location>
        <begin position="1"/>
        <end position="21"/>
    </location>
</feature>
<dbReference type="PANTHER" id="PTHR16255">
    <property type="entry name" value="REQUIRED FOR MEIOTIC NUCLEAR DIVISION PROTEIN 1 HOMOLOG"/>
    <property type="match status" value="1"/>
</dbReference>
<evidence type="ECO:0000256" key="1">
    <source>
        <dbReference type="ARBA" id="ARBA00008306"/>
    </source>
</evidence>
<evidence type="ECO:0000313" key="5">
    <source>
        <dbReference type="Proteomes" id="UP001165082"/>
    </source>
</evidence>
<dbReference type="Pfam" id="PF02582">
    <property type="entry name" value="DUF155"/>
    <property type="match status" value="1"/>
</dbReference>
<accession>A0A9W7DTX3</accession>
<dbReference type="InterPro" id="IPR051624">
    <property type="entry name" value="RMD1/Sad1-interacting"/>
</dbReference>
<gene>
    <name evidence="4" type="ORF">TrRE_jg11400</name>
</gene>
<feature type="region of interest" description="Disordered" evidence="2">
    <location>
        <begin position="1"/>
        <end position="41"/>
    </location>
</feature>
<dbReference type="OrthoDB" id="18302at2759"/>
<reference evidence="4" key="1">
    <citation type="submission" date="2022-07" db="EMBL/GenBank/DDBJ databases">
        <title>Genome analysis of Parmales, a sister group of diatoms, reveals the evolutionary specialization of diatoms from phago-mixotrophs to photoautotrophs.</title>
        <authorList>
            <person name="Ban H."/>
            <person name="Sato S."/>
            <person name="Yoshikawa S."/>
            <person name="Kazumasa Y."/>
            <person name="Nakamura Y."/>
            <person name="Ichinomiya M."/>
            <person name="Saitoh K."/>
            <person name="Sato N."/>
            <person name="Blanc-Mathieu R."/>
            <person name="Endo H."/>
            <person name="Kuwata A."/>
            <person name="Ogata H."/>
        </authorList>
    </citation>
    <scope>NUCLEOTIDE SEQUENCE</scope>
</reference>
<proteinExistence type="inferred from homology"/>
<comment type="caution">
    <text evidence="4">The sequence shown here is derived from an EMBL/GenBank/DDBJ whole genome shotgun (WGS) entry which is preliminary data.</text>
</comment>
<evidence type="ECO:0000256" key="2">
    <source>
        <dbReference type="SAM" id="MobiDB-lite"/>
    </source>
</evidence>
<dbReference type="InterPro" id="IPR003734">
    <property type="entry name" value="DUF155"/>
</dbReference>
<feature type="domain" description="DUF155" evidence="3">
    <location>
        <begin position="53"/>
        <end position="229"/>
    </location>
</feature>
<organism evidence="4 5">
    <name type="scientific">Triparma retinervis</name>
    <dbReference type="NCBI Taxonomy" id="2557542"/>
    <lineage>
        <taxon>Eukaryota</taxon>
        <taxon>Sar</taxon>
        <taxon>Stramenopiles</taxon>
        <taxon>Ochrophyta</taxon>
        <taxon>Bolidophyceae</taxon>
        <taxon>Parmales</taxon>
        <taxon>Triparmaceae</taxon>
        <taxon>Triparma</taxon>
    </lineage>
</organism>